<dbReference type="PANTHER" id="PTHR43808">
    <property type="entry name" value="ACETYLORNITHINE DEACETYLASE"/>
    <property type="match status" value="1"/>
</dbReference>
<dbReference type="OrthoDB" id="9809784at2"/>
<keyword evidence="7 11" id="KW-0378">Hydrolase</keyword>
<proteinExistence type="inferred from homology"/>
<dbReference type="InterPro" id="IPR036264">
    <property type="entry name" value="Bact_exopeptidase_dim_dom"/>
</dbReference>
<sequence length="388" mass="41480">MTADLDRTIAHLADLIAFPSVSRDSNLPILDHIRGILINLGARIEFLPSPCGTKANLFATLGPNRPGGVVLSGHSDVVPVDDQEWSSDPFALWPDDGRLYGRGTCDMKGFIAACLTVAEGLDVHALERPIHICLTHDEEVGCIGARALLPQLARLGYRPSMAIVGEPTEMQVVDGHKGCCEYVTRFHGLAGHGSQPDQGVNAVAYAARYAGRLLDLVEGLKARRPSDSPFDPPWSTINIGLLNGGVGLNVIPSTAELGWEMRPVQQSDLAYVKDQLATFQATELLPAMTAISRDAGIMTEVIGEVRELTPEAVNPARDLAMYLTGANAAQTVPFNTEAGLFQTEGIPSVLCGPGSIAQAHKADEFIAIDQLAKCLTFLDGVAQYCMSK</sequence>
<dbReference type="InterPro" id="IPR011650">
    <property type="entry name" value="Peptidase_M20_dimer"/>
</dbReference>
<evidence type="ECO:0000256" key="7">
    <source>
        <dbReference type="ARBA" id="ARBA00022801"/>
    </source>
</evidence>
<dbReference type="CDD" id="cd03894">
    <property type="entry name" value="M20_ArgE"/>
    <property type="match status" value="1"/>
</dbReference>
<dbReference type="SUPFAM" id="SSF55031">
    <property type="entry name" value="Bacterial exopeptidase dimerisation domain"/>
    <property type="match status" value="1"/>
</dbReference>
<keyword evidence="12" id="KW-1185">Reference proteome</keyword>
<dbReference type="PANTHER" id="PTHR43808:SF31">
    <property type="entry name" value="N-ACETYL-L-CITRULLINE DEACETYLASE"/>
    <property type="match status" value="1"/>
</dbReference>
<dbReference type="GO" id="GO:0046872">
    <property type="term" value="F:metal ion binding"/>
    <property type="evidence" value="ECO:0007669"/>
    <property type="project" value="UniProtKB-KW"/>
</dbReference>
<dbReference type="GO" id="GO:0008777">
    <property type="term" value="F:acetylornithine deacetylase activity"/>
    <property type="evidence" value="ECO:0007669"/>
    <property type="project" value="UniProtKB-EC"/>
</dbReference>
<dbReference type="InterPro" id="IPR002933">
    <property type="entry name" value="Peptidase_M20"/>
</dbReference>
<dbReference type="Pfam" id="PF07687">
    <property type="entry name" value="M20_dimer"/>
    <property type="match status" value="1"/>
</dbReference>
<evidence type="ECO:0000313" key="12">
    <source>
        <dbReference type="Proteomes" id="UP000244904"/>
    </source>
</evidence>
<dbReference type="PROSITE" id="PS00759">
    <property type="entry name" value="ARGE_DAPE_CPG2_2"/>
    <property type="match status" value="1"/>
</dbReference>
<dbReference type="Gene3D" id="3.40.630.10">
    <property type="entry name" value="Zn peptidases"/>
    <property type="match status" value="1"/>
</dbReference>
<gene>
    <name evidence="11" type="primary">argE_1</name>
    <name evidence="11" type="ORF">PRI8871_00060</name>
</gene>
<reference evidence="12" key="1">
    <citation type="submission" date="2018-03" db="EMBL/GenBank/DDBJ databases">
        <authorList>
            <person name="Rodrigo-Torres L."/>
            <person name="Arahal R. D."/>
            <person name="Lucena T."/>
        </authorList>
    </citation>
    <scope>NUCLEOTIDE SEQUENCE [LARGE SCALE GENOMIC DNA]</scope>
    <source>
        <strain evidence="12">CECT 8871</strain>
    </source>
</reference>
<protein>
    <submittedName>
        <fullName evidence="11">Acetylornithine deacetylase</fullName>
        <ecNumber evidence="11">3.5.1.16</ecNumber>
    </submittedName>
</protein>
<keyword evidence="6" id="KW-0479">Metal-binding</keyword>
<keyword evidence="8" id="KW-0862">Zinc</keyword>
<evidence type="ECO:0000256" key="2">
    <source>
        <dbReference type="ARBA" id="ARBA00005691"/>
    </source>
</evidence>
<comment type="similarity">
    <text evidence="2">Belongs to the peptidase M20A family. ArgE subfamily.</text>
</comment>
<evidence type="ECO:0000256" key="4">
    <source>
        <dbReference type="ARBA" id="ARBA00022571"/>
    </source>
</evidence>
<dbReference type="EC" id="3.5.1.16" evidence="11"/>
<evidence type="ECO:0000256" key="6">
    <source>
        <dbReference type="ARBA" id="ARBA00022723"/>
    </source>
</evidence>
<dbReference type="NCBIfam" id="TIGR01892">
    <property type="entry name" value="AcOrn-deacetyl"/>
    <property type="match status" value="1"/>
</dbReference>
<evidence type="ECO:0000256" key="9">
    <source>
        <dbReference type="ARBA" id="ARBA00023285"/>
    </source>
</evidence>
<name>A0A2R8ANK9_9RHOB</name>
<keyword evidence="9" id="KW-0170">Cobalt</keyword>
<dbReference type="AlphaFoldDB" id="A0A2R8ANK9"/>
<keyword evidence="4" id="KW-0055">Arginine biosynthesis</keyword>
<dbReference type="GO" id="GO:0006526">
    <property type="term" value="P:L-arginine biosynthetic process"/>
    <property type="evidence" value="ECO:0007669"/>
    <property type="project" value="UniProtKB-KW"/>
</dbReference>
<dbReference type="SUPFAM" id="SSF53187">
    <property type="entry name" value="Zn-dependent exopeptidases"/>
    <property type="match status" value="1"/>
</dbReference>
<keyword evidence="3" id="KW-0963">Cytoplasm</keyword>
<evidence type="ECO:0000313" key="11">
    <source>
        <dbReference type="EMBL" id="SPF77477.1"/>
    </source>
</evidence>
<evidence type="ECO:0000259" key="10">
    <source>
        <dbReference type="Pfam" id="PF07687"/>
    </source>
</evidence>
<organism evidence="11 12">
    <name type="scientific">Pseudoprimorskyibacter insulae</name>
    <dbReference type="NCBI Taxonomy" id="1695997"/>
    <lineage>
        <taxon>Bacteria</taxon>
        <taxon>Pseudomonadati</taxon>
        <taxon>Pseudomonadota</taxon>
        <taxon>Alphaproteobacteria</taxon>
        <taxon>Rhodobacterales</taxon>
        <taxon>Paracoccaceae</taxon>
        <taxon>Pseudoprimorskyibacter</taxon>
    </lineage>
</organism>
<accession>A0A2R8ANK9</accession>
<dbReference type="Proteomes" id="UP000244904">
    <property type="component" value="Unassembled WGS sequence"/>
</dbReference>
<feature type="domain" description="Peptidase M20 dimerisation" evidence="10">
    <location>
        <begin position="175"/>
        <end position="281"/>
    </location>
</feature>
<evidence type="ECO:0000256" key="8">
    <source>
        <dbReference type="ARBA" id="ARBA00022833"/>
    </source>
</evidence>
<dbReference type="Gene3D" id="3.30.70.360">
    <property type="match status" value="1"/>
</dbReference>
<dbReference type="Pfam" id="PF01546">
    <property type="entry name" value="Peptidase_M20"/>
    <property type="match status" value="1"/>
</dbReference>
<evidence type="ECO:0000256" key="3">
    <source>
        <dbReference type="ARBA" id="ARBA00022490"/>
    </source>
</evidence>
<keyword evidence="5" id="KW-0028">Amino-acid biosynthesis</keyword>
<dbReference type="InterPro" id="IPR050072">
    <property type="entry name" value="Peptidase_M20A"/>
</dbReference>
<evidence type="ECO:0000256" key="5">
    <source>
        <dbReference type="ARBA" id="ARBA00022605"/>
    </source>
</evidence>
<dbReference type="InterPro" id="IPR010169">
    <property type="entry name" value="AcOrn-deacetyl"/>
</dbReference>
<evidence type="ECO:0000256" key="1">
    <source>
        <dbReference type="ARBA" id="ARBA00001947"/>
    </source>
</evidence>
<dbReference type="NCBIfam" id="NF005710">
    <property type="entry name" value="PRK07522.1"/>
    <property type="match status" value="1"/>
</dbReference>
<dbReference type="EMBL" id="OMOJ01000001">
    <property type="protein sequence ID" value="SPF77477.1"/>
    <property type="molecule type" value="Genomic_DNA"/>
</dbReference>
<dbReference type="RefSeq" id="WP_108884192.1">
    <property type="nucleotide sequence ID" value="NZ_OMOJ01000001.1"/>
</dbReference>
<dbReference type="InterPro" id="IPR001261">
    <property type="entry name" value="ArgE/DapE_CS"/>
</dbReference>
<comment type="cofactor">
    <cofactor evidence="1">
        <name>Zn(2+)</name>
        <dbReference type="ChEBI" id="CHEBI:29105"/>
    </cofactor>
</comment>